<name>A0A1E5NYA4_9ACTN</name>
<keyword evidence="2" id="KW-1185">Reference proteome</keyword>
<gene>
    <name evidence="1" type="ORF">AS594_37510</name>
</gene>
<dbReference type="PANTHER" id="PTHR33498">
    <property type="entry name" value="TRANSPOSASE FOR INSERTION SEQUENCE ELEMENT IS1557"/>
    <property type="match status" value="1"/>
</dbReference>
<organism evidence="1 2">
    <name type="scientific">Streptomyces agglomeratus</name>
    <dbReference type="NCBI Taxonomy" id="285458"/>
    <lineage>
        <taxon>Bacteria</taxon>
        <taxon>Bacillati</taxon>
        <taxon>Actinomycetota</taxon>
        <taxon>Actinomycetes</taxon>
        <taxon>Kitasatosporales</taxon>
        <taxon>Streptomycetaceae</taxon>
        <taxon>Streptomyces</taxon>
    </lineage>
</organism>
<evidence type="ECO:0000313" key="2">
    <source>
        <dbReference type="Proteomes" id="UP000095759"/>
    </source>
</evidence>
<dbReference type="PANTHER" id="PTHR33498:SF1">
    <property type="entry name" value="TRANSPOSASE FOR INSERTION SEQUENCE ELEMENT IS1557"/>
    <property type="match status" value="1"/>
</dbReference>
<evidence type="ECO:0000313" key="1">
    <source>
        <dbReference type="EMBL" id="OEJ21302.1"/>
    </source>
</evidence>
<protein>
    <submittedName>
        <fullName evidence="1">Transposase</fullName>
    </submittedName>
</protein>
<proteinExistence type="predicted"/>
<comment type="caution">
    <text evidence="1">The sequence shown here is derived from an EMBL/GenBank/DDBJ whole genome shotgun (WGS) entry which is preliminary data.</text>
</comment>
<dbReference type="AlphaFoldDB" id="A0A1E5NYA4"/>
<sequence length="65" mass="7207">MSRGRGGWADSAAGIDRDRDAVIAGLTLPWNSGVVEGHVNRIKMLKRQMFGRASFRLLRKRALLA</sequence>
<accession>A0A1E5NYA4</accession>
<reference evidence="1 2" key="1">
    <citation type="submission" date="2016-08" db="EMBL/GenBank/DDBJ databases">
        <title>Complete genome sequence of Streptomyces agglomeratus strain 6-3-2, a novel anti-MRSA actinomycete isolated from Wuli of Tebit, China.</title>
        <authorList>
            <person name="Chen X."/>
        </authorList>
    </citation>
    <scope>NUCLEOTIDE SEQUENCE [LARGE SCALE GENOMIC DNA]</scope>
    <source>
        <strain evidence="1 2">6-3-2</strain>
    </source>
</reference>
<dbReference type="InterPro" id="IPR047951">
    <property type="entry name" value="Transpos_ISL3"/>
</dbReference>
<dbReference type="Proteomes" id="UP000095759">
    <property type="component" value="Unassembled WGS sequence"/>
</dbReference>
<dbReference type="EMBL" id="MEHJ01000002">
    <property type="protein sequence ID" value="OEJ21302.1"/>
    <property type="molecule type" value="Genomic_DNA"/>
</dbReference>